<keyword evidence="2" id="KW-1185">Reference proteome</keyword>
<protein>
    <submittedName>
        <fullName evidence="1">Uncharacterized protein</fullName>
    </submittedName>
</protein>
<sequence length="184" mass="20271">MLSHLKTIFNSSAAAAIHASVALLIASPPSPGKPSMGLDILHIVPETGTREPPGCGIYAEDAFRRCRVVETKREHLGSITFAEGLGDSSYFFFQELADTAREMLQKEASEGVKGTLKRAPVPVDLLERVLRTVAMDGMFERNARKPSPEVVSVTYPIFVVHVERPRAGELFTIKERQRFLSTFG</sequence>
<organism evidence="1 2">
    <name type="scientific">Zymoseptoria tritici (strain ST99CH_3D7)</name>
    <dbReference type="NCBI Taxonomy" id="1276538"/>
    <lineage>
        <taxon>Eukaryota</taxon>
        <taxon>Fungi</taxon>
        <taxon>Dikarya</taxon>
        <taxon>Ascomycota</taxon>
        <taxon>Pezizomycotina</taxon>
        <taxon>Dothideomycetes</taxon>
        <taxon>Dothideomycetidae</taxon>
        <taxon>Mycosphaerellales</taxon>
        <taxon>Mycosphaerellaceae</taxon>
        <taxon>Zymoseptoria</taxon>
    </lineage>
</organism>
<evidence type="ECO:0000313" key="1">
    <source>
        <dbReference type="EMBL" id="SMQ56292.1"/>
    </source>
</evidence>
<evidence type="ECO:0000313" key="2">
    <source>
        <dbReference type="Proteomes" id="UP000215127"/>
    </source>
</evidence>
<name>A0A1X7S9E1_ZYMT9</name>
<gene>
    <name evidence="1" type="ORF">ZT3D7_G11447</name>
</gene>
<dbReference type="EMBL" id="LT853704">
    <property type="protein sequence ID" value="SMQ56292.1"/>
    <property type="molecule type" value="Genomic_DNA"/>
</dbReference>
<accession>A0A1X7S9E1</accession>
<dbReference type="AlphaFoldDB" id="A0A1X7S9E1"/>
<reference evidence="1 2" key="1">
    <citation type="submission" date="2016-06" db="EMBL/GenBank/DDBJ databases">
        <authorList>
            <person name="Kjaerup R.B."/>
            <person name="Dalgaard T.S."/>
            <person name="Juul-Madsen H.R."/>
        </authorList>
    </citation>
    <scope>NUCLEOTIDE SEQUENCE [LARGE SCALE GENOMIC DNA]</scope>
</reference>
<dbReference type="Proteomes" id="UP000215127">
    <property type="component" value="Chromosome 13"/>
</dbReference>
<proteinExistence type="predicted"/>